<dbReference type="EMBL" id="JACVVK020000163">
    <property type="protein sequence ID" value="KAK7487521.1"/>
    <property type="molecule type" value="Genomic_DNA"/>
</dbReference>
<reference evidence="1 2" key="1">
    <citation type="journal article" date="2023" name="Sci. Data">
        <title>Genome assembly of the Korean intertidal mud-creeper Batillaria attramentaria.</title>
        <authorList>
            <person name="Patra A.K."/>
            <person name="Ho P.T."/>
            <person name="Jun S."/>
            <person name="Lee S.J."/>
            <person name="Kim Y."/>
            <person name="Won Y.J."/>
        </authorList>
    </citation>
    <scope>NUCLEOTIDE SEQUENCE [LARGE SCALE GENOMIC DNA]</scope>
    <source>
        <strain evidence="1">Wonlab-2016</strain>
    </source>
</reference>
<evidence type="ECO:0000313" key="1">
    <source>
        <dbReference type="EMBL" id="KAK7487521.1"/>
    </source>
</evidence>
<name>A0ABD0KKK3_9CAEN</name>
<protein>
    <submittedName>
        <fullName evidence="1">Uncharacterized protein</fullName>
    </submittedName>
</protein>
<dbReference type="Proteomes" id="UP001519460">
    <property type="component" value="Unassembled WGS sequence"/>
</dbReference>
<organism evidence="1 2">
    <name type="scientific">Batillaria attramentaria</name>
    <dbReference type="NCBI Taxonomy" id="370345"/>
    <lineage>
        <taxon>Eukaryota</taxon>
        <taxon>Metazoa</taxon>
        <taxon>Spiralia</taxon>
        <taxon>Lophotrochozoa</taxon>
        <taxon>Mollusca</taxon>
        <taxon>Gastropoda</taxon>
        <taxon>Caenogastropoda</taxon>
        <taxon>Sorbeoconcha</taxon>
        <taxon>Cerithioidea</taxon>
        <taxon>Batillariidae</taxon>
        <taxon>Batillaria</taxon>
    </lineage>
</organism>
<accession>A0ABD0KKK3</accession>
<dbReference type="AlphaFoldDB" id="A0ABD0KKK3"/>
<feature type="non-terminal residue" evidence="1">
    <location>
        <position position="1"/>
    </location>
</feature>
<evidence type="ECO:0000313" key="2">
    <source>
        <dbReference type="Proteomes" id="UP001519460"/>
    </source>
</evidence>
<comment type="caution">
    <text evidence="1">The sequence shown here is derived from an EMBL/GenBank/DDBJ whole genome shotgun (WGS) entry which is preliminary data.</text>
</comment>
<keyword evidence="2" id="KW-1185">Reference proteome</keyword>
<sequence>ESTPKNQAYDSPATVYQFESGIKPATFHFKVFPVSAHRTKIADSTSIDEPNYTEATYASQLDKWRLCHRVIQLSATSVSISFCQNYAPLTSRSCLHIQPEHRKWRNRQTTF</sequence>
<gene>
    <name evidence="1" type="ORF">BaRGS_00021223</name>
</gene>
<proteinExistence type="predicted"/>